<keyword evidence="2" id="KW-1185">Reference proteome</keyword>
<sequence length="85" mass="9910">MEDLLNCDKLKLLHEFDIPTYLHYNDTGTNSDLTFASEDISDVVEREVIYDPGSGHRMIVTTFNFNTKKSLENSVRHRWNFTKAN</sequence>
<name>A0A8X6FEE5_TRICU</name>
<comment type="caution">
    <text evidence="1">The sequence shown here is derived from an EMBL/GenBank/DDBJ whole genome shotgun (WGS) entry which is preliminary data.</text>
</comment>
<dbReference type="EMBL" id="BMAO01021841">
    <property type="protein sequence ID" value="GFQ77842.1"/>
    <property type="molecule type" value="Genomic_DNA"/>
</dbReference>
<gene>
    <name evidence="1" type="ORF">TNCT_43801</name>
</gene>
<proteinExistence type="predicted"/>
<reference evidence="1" key="1">
    <citation type="submission" date="2020-07" db="EMBL/GenBank/DDBJ databases">
        <title>Multicomponent nature underlies the extraordinary mechanical properties of spider dragline silk.</title>
        <authorList>
            <person name="Kono N."/>
            <person name="Nakamura H."/>
            <person name="Mori M."/>
            <person name="Yoshida Y."/>
            <person name="Ohtoshi R."/>
            <person name="Malay A.D."/>
            <person name="Moran D.A.P."/>
            <person name="Tomita M."/>
            <person name="Numata K."/>
            <person name="Arakawa K."/>
        </authorList>
    </citation>
    <scope>NUCLEOTIDE SEQUENCE</scope>
</reference>
<evidence type="ECO:0000313" key="2">
    <source>
        <dbReference type="Proteomes" id="UP000887116"/>
    </source>
</evidence>
<protein>
    <submittedName>
        <fullName evidence="1">Uncharacterized protein</fullName>
    </submittedName>
</protein>
<dbReference type="Proteomes" id="UP000887116">
    <property type="component" value="Unassembled WGS sequence"/>
</dbReference>
<dbReference type="OrthoDB" id="409048at2759"/>
<organism evidence="1 2">
    <name type="scientific">Trichonephila clavata</name>
    <name type="common">Joro spider</name>
    <name type="synonym">Nephila clavata</name>
    <dbReference type="NCBI Taxonomy" id="2740835"/>
    <lineage>
        <taxon>Eukaryota</taxon>
        <taxon>Metazoa</taxon>
        <taxon>Ecdysozoa</taxon>
        <taxon>Arthropoda</taxon>
        <taxon>Chelicerata</taxon>
        <taxon>Arachnida</taxon>
        <taxon>Araneae</taxon>
        <taxon>Araneomorphae</taxon>
        <taxon>Entelegynae</taxon>
        <taxon>Araneoidea</taxon>
        <taxon>Nephilidae</taxon>
        <taxon>Trichonephila</taxon>
    </lineage>
</organism>
<accession>A0A8X6FEE5</accession>
<evidence type="ECO:0000313" key="1">
    <source>
        <dbReference type="EMBL" id="GFQ77842.1"/>
    </source>
</evidence>
<dbReference type="AlphaFoldDB" id="A0A8X6FEE5"/>